<dbReference type="PANTHER" id="PTHR46434:SF1">
    <property type="entry name" value="GENETIC INTERACTOR OF PROHIBITINS 3, MITOCHONDRIAL"/>
    <property type="match status" value="1"/>
</dbReference>
<keyword evidence="1" id="KW-0812">Transmembrane</keyword>
<dbReference type="SUPFAM" id="SSF52540">
    <property type="entry name" value="P-loop containing nucleoside triphosphate hydrolases"/>
    <property type="match status" value="1"/>
</dbReference>
<feature type="domain" description="NOA1/YqeH-like C-terminal" evidence="3">
    <location>
        <begin position="648"/>
        <end position="744"/>
    </location>
</feature>
<dbReference type="InterPro" id="IPR050896">
    <property type="entry name" value="Mito_lipid_metab_GTPase"/>
</dbReference>
<dbReference type="InterPro" id="IPR006073">
    <property type="entry name" value="GTP-bd"/>
</dbReference>
<dbReference type="Proteomes" id="UP000219860">
    <property type="component" value="Chromosome 13"/>
</dbReference>
<feature type="transmembrane region" description="Helical" evidence="1">
    <location>
        <begin position="628"/>
        <end position="652"/>
    </location>
</feature>
<protein>
    <submittedName>
        <fullName evidence="4">GTP-binding protein, putative</fullName>
    </submittedName>
</protein>
<dbReference type="OMA" id="FKYKSYR"/>
<dbReference type="Proteomes" id="UP000516480">
    <property type="component" value="Chromosome 13"/>
</dbReference>
<dbReference type="Gene3D" id="3.40.50.300">
    <property type="entry name" value="P-loop containing nucleotide triphosphate hydrolases"/>
    <property type="match status" value="1"/>
</dbReference>
<dbReference type="EMBL" id="LT608149">
    <property type="protein sequence ID" value="SCL96863.1"/>
    <property type="molecule type" value="Genomic_DNA"/>
</dbReference>
<evidence type="ECO:0000313" key="4">
    <source>
        <dbReference type="EMBL" id="SCL96863.1"/>
    </source>
</evidence>
<sequence length="840" mass="99504">MLKVLCRNICHNTKLYRIITNSPKNAFKAFYNRQYTNDNNNNNNNLKIEHDPFYTNPLRKLSCIGCGQFLQTIDEKKSGYIPYNVYEKYTNGRLKFYTKVKGEEVDCVPDGIKVDVNNFLNYRVKTKIILCKRCYRLQHYKLSDTKCDVDVNRIENIIKCRTNLQEQIRLNHERKKNNKNINKSTDYYKNEKINLGNDHIKFDQLKEKDEGQNQEQHFEKNLNSVKNDELLKSENTDNNQIIVERFEEEENVENPKELLGNYSDIYQGTKNIINNTNKCNIKSLTFIKKKLHQNSIEINQYSDEQEKYDEINENNFENIKNDQCEEKELCINEQIDSRIDNKKSVCQNEDEINILENNTSEVKYYEDSSYNIDKRFINIYEKKDILKKRNEIKRLDAEKMNISGAKYIEADRNNIMNNLIKKMKKKSLVLYIIDITNIENTILPELYIGCKNKDINIIWLVNKIDCLPKSTNLDIIKIWFRNMIRQIKNTHINDLIFISALKCYNYNILEERMKNYIDIDKGIDIYIVGCVNVGKSSFLNSFLKFINYKHIGDIYNKRKKGGVTVSNIPYTTLNYNVFKLKKDINIIDTIGIPTKYQYSSILYKDIDLNSIIINKKIQPFTYKLKDDYSIILGSLCYINLIYGNFALLTFYISNKVTIHMCRSEKIENFLEKKKCSFLYPPHVYSDFDLLKPFVKHTVKVLGKDYESIDDIVISDLCWFSITGRGIKIFEIYAPKNIKIYRRPSMINDGIKHTQVDVFKYKSYRGRTQKILKKKKKIIEQLDRQNPERRQDMKNLTLQKEQVQLESLHNFDDTNKMKESSTDTHSIFADKNDMENIVHYL</sequence>
<keyword evidence="1" id="KW-1133">Transmembrane helix</keyword>
<dbReference type="Pfam" id="PF01926">
    <property type="entry name" value="MMR_HSR1"/>
    <property type="match status" value="1"/>
</dbReference>
<evidence type="ECO:0000313" key="5">
    <source>
        <dbReference type="EMBL" id="SCM16503.1"/>
    </source>
</evidence>
<organism evidence="4 9">
    <name type="scientific">Plasmodium berghei</name>
    <dbReference type="NCBI Taxonomy" id="5821"/>
    <lineage>
        <taxon>Eukaryota</taxon>
        <taxon>Sar</taxon>
        <taxon>Alveolata</taxon>
        <taxon>Apicomplexa</taxon>
        <taxon>Aconoidasida</taxon>
        <taxon>Haemosporida</taxon>
        <taxon>Plasmodiidae</taxon>
        <taxon>Plasmodium</taxon>
        <taxon>Plasmodium (Vinckeia)</taxon>
    </lineage>
</organism>
<name>A0A1C6X280_PLABE</name>
<dbReference type="GO" id="GO:0005739">
    <property type="term" value="C:mitochondrion"/>
    <property type="evidence" value="ECO:0007669"/>
    <property type="project" value="TreeGrafter"/>
</dbReference>
<dbReference type="VEuPathDB" id="PlasmoDB:PBANKA_1322800"/>
<evidence type="ECO:0000313" key="6">
    <source>
        <dbReference type="EMBL" id="SCN27726.1"/>
    </source>
</evidence>
<dbReference type="OrthoDB" id="1696305at2759"/>
<evidence type="ECO:0000259" key="3">
    <source>
        <dbReference type="Pfam" id="PF21516"/>
    </source>
</evidence>
<accession>A0A1C6X280</accession>
<dbReference type="GO" id="GO:0005525">
    <property type="term" value="F:GTP binding"/>
    <property type="evidence" value="ECO:0007669"/>
    <property type="project" value="InterPro"/>
</dbReference>
<evidence type="ECO:0000259" key="2">
    <source>
        <dbReference type="Pfam" id="PF01926"/>
    </source>
</evidence>
<dbReference type="PANTHER" id="PTHR46434">
    <property type="entry name" value="GENETIC INTERACTOR OF PROHIBITINS 3, MITOCHONDRIAL"/>
    <property type="match status" value="1"/>
</dbReference>
<evidence type="ECO:0000313" key="7">
    <source>
        <dbReference type="Proteomes" id="UP000219860"/>
    </source>
</evidence>
<keyword evidence="1" id="KW-0472">Membrane</keyword>
<dbReference type="InterPro" id="IPR048422">
    <property type="entry name" value="NOA1/YqeH-like_C"/>
</dbReference>
<reference evidence="7 9" key="1">
    <citation type="submission" date="2016-08" db="EMBL/GenBank/DDBJ databases">
        <authorList>
            <consortium name="Pathogen Informatics"/>
        </authorList>
    </citation>
    <scope>NUCLEOTIDE SEQUENCE [LARGE SCALE GENOMIC DNA]</scope>
    <source>
        <strain evidence="4 9">NK65 ny</strain>
        <strain evidence="6 8">NK65e</strain>
        <strain evidence="5 7">SP11 Antwerpcl1</strain>
    </source>
</reference>
<dbReference type="Pfam" id="PF21516">
    <property type="entry name" value="YqeH-like_C"/>
    <property type="match status" value="1"/>
</dbReference>
<dbReference type="EMBL" id="LT614639">
    <property type="protein sequence ID" value="SCN27726.1"/>
    <property type="molecule type" value="Genomic_DNA"/>
</dbReference>
<dbReference type="Proteomes" id="UP000220214">
    <property type="component" value="Chromosome 13"/>
</dbReference>
<evidence type="ECO:0000313" key="9">
    <source>
        <dbReference type="Proteomes" id="UP000516480"/>
    </source>
</evidence>
<dbReference type="InterPro" id="IPR027417">
    <property type="entry name" value="P-loop_NTPase"/>
</dbReference>
<evidence type="ECO:0000256" key="1">
    <source>
        <dbReference type="SAM" id="Phobius"/>
    </source>
</evidence>
<feature type="domain" description="G" evidence="2">
    <location>
        <begin position="525"/>
        <end position="594"/>
    </location>
</feature>
<dbReference type="AlphaFoldDB" id="A0A1C6X280"/>
<proteinExistence type="predicted"/>
<gene>
    <name evidence="6" type="ORF">PBNK65E_000372300</name>
    <name evidence="4" type="ORF">PBNK65NY_000371800</name>
    <name evidence="5" type="ORF">PBSP11A_000372600</name>
</gene>
<dbReference type="EMBL" id="LT608261">
    <property type="protein sequence ID" value="SCM16503.1"/>
    <property type="molecule type" value="Genomic_DNA"/>
</dbReference>
<evidence type="ECO:0000313" key="8">
    <source>
        <dbReference type="Proteomes" id="UP000220214"/>
    </source>
</evidence>